<evidence type="ECO:0000313" key="1">
    <source>
        <dbReference type="EMBL" id="MBE9376250.1"/>
    </source>
</evidence>
<proteinExistence type="predicted"/>
<dbReference type="EMBL" id="JADEYC010000037">
    <property type="protein sequence ID" value="MBE9376250.1"/>
    <property type="molecule type" value="Genomic_DNA"/>
</dbReference>
<dbReference type="AlphaFoldDB" id="A0A929G136"/>
<name>A0A929G136_9PSEU</name>
<accession>A0A929G136</accession>
<dbReference type="SUPFAM" id="SSF55486">
    <property type="entry name" value="Metalloproteases ('zincins'), catalytic domain"/>
    <property type="match status" value="1"/>
</dbReference>
<evidence type="ECO:0000313" key="2">
    <source>
        <dbReference type="Proteomes" id="UP000598360"/>
    </source>
</evidence>
<reference evidence="1" key="1">
    <citation type="submission" date="2020-10" db="EMBL/GenBank/DDBJ databases">
        <title>Diversity and distribution of actinomycetes associated with coral in the coast of Hainan.</title>
        <authorList>
            <person name="Li F."/>
        </authorList>
    </citation>
    <scope>NUCLEOTIDE SEQUENCE</scope>
    <source>
        <strain evidence="1">HNM0983</strain>
    </source>
</reference>
<gene>
    <name evidence="1" type="ORF">IQ251_17510</name>
</gene>
<dbReference type="Proteomes" id="UP000598360">
    <property type="component" value="Unassembled WGS sequence"/>
</dbReference>
<organism evidence="1 2">
    <name type="scientific">Saccharopolyspora montiporae</name>
    <dbReference type="NCBI Taxonomy" id="2781240"/>
    <lineage>
        <taxon>Bacteria</taxon>
        <taxon>Bacillati</taxon>
        <taxon>Actinomycetota</taxon>
        <taxon>Actinomycetes</taxon>
        <taxon>Pseudonocardiales</taxon>
        <taxon>Pseudonocardiaceae</taxon>
        <taxon>Saccharopolyspora</taxon>
    </lineage>
</organism>
<comment type="caution">
    <text evidence="1">The sequence shown here is derived from an EMBL/GenBank/DDBJ whole genome shotgun (WGS) entry which is preliminary data.</text>
</comment>
<keyword evidence="2" id="KW-1185">Reference proteome</keyword>
<protein>
    <submittedName>
        <fullName evidence="1">Neutral zinc metallopeptidase</fullName>
    </submittedName>
</protein>
<sequence>MQPCATRHPDRASNRPGPDGRLDIVRLLGLATGMIALVTAVTACSPAPQAPPPVLADPVDPGFVQGTDHGADDQLAATVVHEVQRYWSATFPEVAATGWHDLGGGVFSVDTADPSATAPPCTSGTDDVEGNAFYCATADAIAWDRAALLPVLREHYGDAAVAVVLAHEFGHAVQHRAGSDDAAAGPDPALLEAGADCYAGGFLRWVADGRSPHLRVDSGQLDGALRALTVFQDPLTDTGGTEHGSSFERVAAFQDGYQRGPDSCTSPAADVPGGTPGEVPARDLDRVLADDRAADFIARLTGSPPPRVVPVRAAPEECARQISAVAYCPDPPTVAVDRAALQDVHSEDGPHAAETQLASRYAAAALQRSGAPTTGAAAGERITCLTGAFTTDRDDLTRVELDEAVRAVLHTGSVSRDAGGTNHLGGFDRMAAFRAGATGGPQSCDDRGG</sequence>